<dbReference type="Pfam" id="PF00026">
    <property type="entry name" value="Asp"/>
    <property type="match status" value="1"/>
</dbReference>
<protein>
    <recommendedName>
        <fullName evidence="3">Peptidase A1 domain-containing protein</fullName>
    </recommendedName>
</protein>
<sequence>MPSFAQTLAVLCSAMAVVSAGPAADRLQRRQATDVSVQQVSNLAKHQLNPSVELFQAYKKHKMPVPPELAAYVNGVGQRGAHVRARGLQAHSDATPHNGGQVWLTTIHVGTPPQKLRVVLDTQFSTSWLYSDLMSHYQQENHGVYRVSKSKTAKWTNYTTDVNYSDGAFSGTLSGPIYLDAFSFGKGRDAVKYNKQDFMAVSNTSRPDVNAFSGIDGVLGMGFSGFSPEDKSEMAEVSRSFFDNVKTLLSTPTMGIDMRHSRRGWVDLGVVLKERYVGELSYLPADKSNSFWNMTAAGYAIGNPADFQAQPIPGLPDTAITFLLVPDSICKPYYAKVKGSHYNSPLGGYVFPCSSELPDLFLKMGETNIRLPGSYVNYTTIQDDATGKPTGECFGGLQIAWNDILGDGTKINIFGSVIHQAAYVVYEDAPAGARIGWANKKL</sequence>
<dbReference type="GO" id="GO:0006508">
    <property type="term" value="P:proteolysis"/>
    <property type="evidence" value="ECO:0007669"/>
    <property type="project" value="InterPro"/>
</dbReference>
<evidence type="ECO:0000256" key="1">
    <source>
        <dbReference type="ARBA" id="ARBA00007447"/>
    </source>
</evidence>
<reference evidence="4" key="3">
    <citation type="submission" date="2011-03" db="EMBL/GenBank/DDBJ databases">
        <title>Annotation of Magnaporthe poae ATCC 64411.</title>
        <authorList>
            <person name="Ma L.-J."/>
            <person name="Dead R."/>
            <person name="Young S.K."/>
            <person name="Zeng Q."/>
            <person name="Gargeya S."/>
            <person name="Fitzgerald M."/>
            <person name="Haas B."/>
            <person name="Abouelleil A."/>
            <person name="Alvarado L."/>
            <person name="Arachchi H.M."/>
            <person name="Berlin A."/>
            <person name="Brown A."/>
            <person name="Chapman S.B."/>
            <person name="Chen Z."/>
            <person name="Dunbar C."/>
            <person name="Freedman E."/>
            <person name="Gearin G."/>
            <person name="Gellesch M."/>
            <person name="Goldberg J."/>
            <person name="Griggs A."/>
            <person name="Gujja S."/>
            <person name="Heiman D."/>
            <person name="Howarth C."/>
            <person name="Larson L."/>
            <person name="Lui A."/>
            <person name="MacDonald P.J.P."/>
            <person name="Mehta T."/>
            <person name="Montmayeur A."/>
            <person name="Murphy C."/>
            <person name="Neiman D."/>
            <person name="Pearson M."/>
            <person name="Priest M."/>
            <person name="Roberts A."/>
            <person name="Saif S."/>
            <person name="Shea T."/>
            <person name="Shenoy N."/>
            <person name="Sisk P."/>
            <person name="Stolte C."/>
            <person name="Sykes S."/>
            <person name="Yandava C."/>
            <person name="Wortman J."/>
            <person name="Nusbaum C."/>
            <person name="Birren B."/>
        </authorList>
    </citation>
    <scope>NUCLEOTIDE SEQUENCE</scope>
    <source>
        <strain evidence="4">ATCC 64411</strain>
    </source>
</reference>
<dbReference type="InterPro" id="IPR021109">
    <property type="entry name" value="Peptidase_aspartic_dom_sf"/>
</dbReference>
<dbReference type="STRING" id="644358.A0A0C4E457"/>
<dbReference type="InterPro" id="IPR001461">
    <property type="entry name" value="Aspartic_peptidase_A1"/>
</dbReference>
<proteinExistence type="inferred from homology"/>
<feature type="signal peptide" evidence="2">
    <location>
        <begin position="1"/>
        <end position="20"/>
    </location>
</feature>
<dbReference type="Gene3D" id="2.40.70.10">
    <property type="entry name" value="Acid Proteases"/>
    <property type="match status" value="2"/>
</dbReference>
<reference evidence="4" key="1">
    <citation type="submission" date="2010-05" db="EMBL/GenBank/DDBJ databases">
        <title>The Genome Sequence of Magnaporthe poae strain ATCC 64411.</title>
        <authorList>
            <consortium name="The Broad Institute Genome Sequencing Platform"/>
            <consortium name="Broad Institute Genome Sequencing Center for Infectious Disease"/>
            <person name="Ma L.-J."/>
            <person name="Dead R."/>
            <person name="Young S."/>
            <person name="Zeng Q."/>
            <person name="Koehrsen M."/>
            <person name="Alvarado L."/>
            <person name="Berlin A."/>
            <person name="Chapman S.B."/>
            <person name="Chen Z."/>
            <person name="Freedman E."/>
            <person name="Gellesch M."/>
            <person name="Goldberg J."/>
            <person name="Griggs A."/>
            <person name="Gujja S."/>
            <person name="Heilman E.R."/>
            <person name="Heiman D."/>
            <person name="Hepburn T."/>
            <person name="Howarth C."/>
            <person name="Jen D."/>
            <person name="Larson L."/>
            <person name="Mehta T."/>
            <person name="Neiman D."/>
            <person name="Pearson M."/>
            <person name="Roberts A."/>
            <person name="Saif S."/>
            <person name="Shea T."/>
            <person name="Shenoy N."/>
            <person name="Sisk P."/>
            <person name="Stolte C."/>
            <person name="Sykes S."/>
            <person name="Walk T."/>
            <person name="White J."/>
            <person name="Yandava C."/>
            <person name="Haas B."/>
            <person name="Nusbaum C."/>
            <person name="Birren B."/>
        </authorList>
    </citation>
    <scope>NUCLEOTIDE SEQUENCE</scope>
    <source>
        <strain evidence="4">ATCC 64411</strain>
    </source>
</reference>
<evidence type="ECO:0000259" key="3">
    <source>
        <dbReference type="PROSITE" id="PS51767"/>
    </source>
</evidence>
<feature type="domain" description="Peptidase A1" evidence="3">
    <location>
        <begin position="103"/>
        <end position="438"/>
    </location>
</feature>
<dbReference type="InterPro" id="IPR033121">
    <property type="entry name" value="PEPTIDASE_A1"/>
</dbReference>
<dbReference type="PROSITE" id="PS51767">
    <property type="entry name" value="PEPTIDASE_A1"/>
    <property type="match status" value="1"/>
</dbReference>
<keyword evidence="6" id="KW-1185">Reference proteome</keyword>
<gene>
    <name evidence="4" type="ORF">MAPG_07246</name>
</gene>
<dbReference type="SUPFAM" id="SSF50630">
    <property type="entry name" value="Acid proteases"/>
    <property type="match status" value="1"/>
</dbReference>
<evidence type="ECO:0000256" key="2">
    <source>
        <dbReference type="SAM" id="SignalP"/>
    </source>
</evidence>
<feature type="chain" id="PRO_5010907119" description="Peptidase A1 domain-containing protein" evidence="2">
    <location>
        <begin position="21"/>
        <end position="442"/>
    </location>
</feature>
<accession>A0A0C4E457</accession>
<comment type="similarity">
    <text evidence="1">Belongs to the peptidase A1 family.</text>
</comment>
<dbReference type="EnsemblFungi" id="MAPG_07246T0">
    <property type="protein sequence ID" value="MAPG_07246T0"/>
    <property type="gene ID" value="MAPG_07246"/>
</dbReference>
<name>A0A0C4E457_MAGP6</name>
<dbReference type="EMBL" id="GL876971">
    <property type="protein sequence ID" value="KLU88259.1"/>
    <property type="molecule type" value="Genomic_DNA"/>
</dbReference>
<organism evidence="5 6">
    <name type="scientific">Magnaporthiopsis poae (strain ATCC 64411 / 73-15)</name>
    <name type="common">Kentucky bluegrass fungus</name>
    <name type="synonym">Magnaporthe poae</name>
    <dbReference type="NCBI Taxonomy" id="644358"/>
    <lineage>
        <taxon>Eukaryota</taxon>
        <taxon>Fungi</taxon>
        <taxon>Dikarya</taxon>
        <taxon>Ascomycota</taxon>
        <taxon>Pezizomycotina</taxon>
        <taxon>Sordariomycetes</taxon>
        <taxon>Sordariomycetidae</taxon>
        <taxon>Magnaporthales</taxon>
        <taxon>Magnaporthaceae</taxon>
        <taxon>Magnaporthiopsis</taxon>
    </lineage>
</organism>
<reference evidence="6" key="2">
    <citation type="submission" date="2010-05" db="EMBL/GenBank/DDBJ databases">
        <title>The genome sequence of Magnaporthe poae strain ATCC 64411.</title>
        <authorList>
            <person name="Ma L.-J."/>
            <person name="Dead R."/>
            <person name="Young S."/>
            <person name="Zeng Q."/>
            <person name="Koehrsen M."/>
            <person name="Alvarado L."/>
            <person name="Berlin A."/>
            <person name="Chapman S.B."/>
            <person name="Chen Z."/>
            <person name="Freedman E."/>
            <person name="Gellesch M."/>
            <person name="Goldberg J."/>
            <person name="Griggs A."/>
            <person name="Gujja S."/>
            <person name="Heilman E.R."/>
            <person name="Heiman D."/>
            <person name="Hepburn T."/>
            <person name="Howarth C."/>
            <person name="Jen D."/>
            <person name="Larson L."/>
            <person name="Mehta T."/>
            <person name="Neiman D."/>
            <person name="Pearson M."/>
            <person name="Roberts A."/>
            <person name="Saif S."/>
            <person name="Shea T."/>
            <person name="Shenoy N."/>
            <person name="Sisk P."/>
            <person name="Stolte C."/>
            <person name="Sykes S."/>
            <person name="Walk T."/>
            <person name="White J."/>
            <person name="Yandava C."/>
            <person name="Haas B."/>
            <person name="Nusbaum C."/>
            <person name="Birren B."/>
        </authorList>
    </citation>
    <scope>NUCLEOTIDE SEQUENCE [LARGE SCALE GENOMIC DNA]</scope>
    <source>
        <strain evidence="6">ATCC 64411 / 73-15</strain>
    </source>
</reference>
<dbReference type="OrthoDB" id="2747330at2759"/>
<dbReference type="PANTHER" id="PTHR47966:SF2">
    <property type="entry name" value="ASPERGILLOPEPSIN-1-RELATED"/>
    <property type="match status" value="1"/>
</dbReference>
<reference evidence="5" key="4">
    <citation type="journal article" date="2015" name="G3 (Bethesda)">
        <title>Genome sequences of three phytopathogenic species of the Magnaporthaceae family of fungi.</title>
        <authorList>
            <person name="Okagaki L.H."/>
            <person name="Nunes C.C."/>
            <person name="Sailsbery J."/>
            <person name="Clay B."/>
            <person name="Brown D."/>
            <person name="John T."/>
            <person name="Oh Y."/>
            <person name="Young N."/>
            <person name="Fitzgerald M."/>
            <person name="Haas B.J."/>
            <person name="Zeng Q."/>
            <person name="Young S."/>
            <person name="Adiconis X."/>
            <person name="Fan L."/>
            <person name="Levin J.Z."/>
            <person name="Mitchell T.K."/>
            <person name="Okubara P.A."/>
            <person name="Farman M.L."/>
            <person name="Kohn L.M."/>
            <person name="Birren B."/>
            <person name="Ma L.-J."/>
            <person name="Dean R.A."/>
        </authorList>
    </citation>
    <scope>NUCLEOTIDE SEQUENCE</scope>
    <source>
        <strain evidence="5">ATCC 64411 / 73-15</strain>
    </source>
</reference>
<evidence type="ECO:0000313" key="5">
    <source>
        <dbReference type="EnsemblFungi" id="MAPG_07246T0"/>
    </source>
</evidence>
<dbReference type="EMBL" id="ADBL01001753">
    <property type="status" value="NOT_ANNOTATED_CDS"/>
    <property type="molecule type" value="Genomic_DNA"/>
</dbReference>
<keyword evidence="2" id="KW-0732">Signal</keyword>
<evidence type="ECO:0000313" key="6">
    <source>
        <dbReference type="Proteomes" id="UP000011715"/>
    </source>
</evidence>
<evidence type="ECO:0000313" key="4">
    <source>
        <dbReference type="EMBL" id="KLU88259.1"/>
    </source>
</evidence>
<dbReference type="PANTHER" id="PTHR47966">
    <property type="entry name" value="BETA-SITE APP-CLEAVING ENZYME, ISOFORM A-RELATED"/>
    <property type="match status" value="1"/>
</dbReference>
<dbReference type="GO" id="GO:0004190">
    <property type="term" value="F:aspartic-type endopeptidase activity"/>
    <property type="evidence" value="ECO:0007669"/>
    <property type="project" value="InterPro"/>
</dbReference>
<dbReference type="VEuPathDB" id="FungiDB:MAPG_07246"/>
<dbReference type="AlphaFoldDB" id="A0A0C4E457"/>
<dbReference type="eggNOG" id="KOG1339">
    <property type="taxonomic scope" value="Eukaryota"/>
</dbReference>
<dbReference type="Proteomes" id="UP000011715">
    <property type="component" value="Unassembled WGS sequence"/>
</dbReference>
<reference evidence="5" key="5">
    <citation type="submission" date="2015-06" db="UniProtKB">
        <authorList>
            <consortium name="EnsemblFungi"/>
        </authorList>
    </citation>
    <scope>IDENTIFICATION</scope>
    <source>
        <strain evidence="5">ATCC 64411</strain>
    </source>
</reference>